<name>A0A9N9E865_9GLOM</name>
<evidence type="ECO:0000313" key="1">
    <source>
        <dbReference type="EMBL" id="CAG8664138.1"/>
    </source>
</evidence>
<reference evidence="1" key="1">
    <citation type="submission" date="2021-06" db="EMBL/GenBank/DDBJ databases">
        <authorList>
            <person name="Kallberg Y."/>
            <person name="Tangrot J."/>
            <person name="Rosling A."/>
        </authorList>
    </citation>
    <scope>NUCLEOTIDE SEQUENCE</scope>
    <source>
        <strain evidence="1">FL966</strain>
    </source>
</reference>
<dbReference type="AlphaFoldDB" id="A0A9N9E865"/>
<dbReference type="EMBL" id="CAJVQA010007944">
    <property type="protein sequence ID" value="CAG8664138.1"/>
    <property type="molecule type" value="Genomic_DNA"/>
</dbReference>
<protein>
    <submittedName>
        <fullName evidence="1">19475_t:CDS:1</fullName>
    </submittedName>
</protein>
<dbReference type="Proteomes" id="UP000789759">
    <property type="component" value="Unassembled WGS sequence"/>
</dbReference>
<comment type="caution">
    <text evidence="1">The sequence shown here is derived from an EMBL/GenBank/DDBJ whole genome shotgun (WGS) entry which is preliminary data.</text>
</comment>
<keyword evidence="2" id="KW-1185">Reference proteome</keyword>
<accession>A0A9N9E865</accession>
<sequence>MVQNERYYTTVCYIVARDPVARKRAMGNETMNLQPLLRIAIILSWDVFFFVLERVIC</sequence>
<gene>
    <name evidence="1" type="ORF">CPELLU_LOCUS9946</name>
</gene>
<evidence type="ECO:0000313" key="2">
    <source>
        <dbReference type="Proteomes" id="UP000789759"/>
    </source>
</evidence>
<organism evidence="1 2">
    <name type="scientific">Cetraspora pellucida</name>
    <dbReference type="NCBI Taxonomy" id="1433469"/>
    <lineage>
        <taxon>Eukaryota</taxon>
        <taxon>Fungi</taxon>
        <taxon>Fungi incertae sedis</taxon>
        <taxon>Mucoromycota</taxon>
        <taxon>Glomeromycotina</taxon>
        <taxon>Glomeromycetes</taxon>
        <taxon>Diversisporales</taxon>
        <taxon>Gigasporaceae</taxon>
        <taxon>Cetraspora</taxon>
    </lineage>
</organism>
<proteinExistence type="predicted"/>